<reference evidence="8 9" key="1">
    <citation type="journal article" date="2012" name="J. Bacteriol.">
        <title>Genome Sequence of the Filamentous Bacterium Fibrisoma limi BUZ 3T.</title>
        <authorList>
            <person name="Filippini M."/>
            <person name="Qi W."/>
            <person name="Jaenicke S."/>
            <person name="Goesmann A."/>
            <person name="Smits T.H."/>
            <person name="Bagheri H.C."/>
        </authorList>
    </citation>
    <scope>NUCLEOTIDE SEQUENCE [LARGE SCALE GENOMIC DNA]</scope>
    <source>
        <strain evidence="9">BUZ 3T</strain>
    </source>
</reference>
<comment type="caution">
    <text evidence="8">The sequence shown here is derived from an EMBL/GenBank/DDBJ whole genome shotgun (WGS) entry which is preliminary data.</text>
</comment>
<evidence type="ECO:0000256" key="2">
    <source>
        <dbReference type="ARBA" id="ARBA00010961"/>
    </source>
</evidence>
<keyword evidence="5 6" id="KW-0233">DNA recombination</keyword>
<evidence type="ECO:0000256" key="1">
    <source>
        <dbReference type="ARBA" id="ARBA00002190"/>
    </source>
</evidence>
<evidence type="ECO:0000256" key="4">
    <source>
        <dbReference type="ARBA" id="ARBA00023125"/>
    </source>
</evidence>
<evidence type="ECO:0000256" key="6">
    <source>
        <dbReference type="RuleBase" id="RU365089"/>
    </source>
</evidence>
<protein>
    <recommendedName>
        <fullName evidence="6">Mutator family transposase</fullName>
    </recommendedName>
</protein>
<sequence length="407" mass="46873">MSLQAMLAPIVADIYDRLSDPDESLETKEDGDTKSAEPTSVGSSSKPELTQNTPVFDQKTDKVVPQQRREFPEEIKQHIQFLFRSLSTYNNIMHQVAEYGVGLSDVMSLTDWILPRIANWLKHPLKPVYSFLWVARMPFVPEVAGHSNDYFMYVVLSLDMQGRQDMVGLYFSKRSEDLWPKLTQDLQARGVKDILITCSNEPAGHEEALRKAYPQTHILSSLMLQLRYSLYAVRSWDKKAVAADLSELYSVTKVKQANQLWHSFKAEWEDRYPALVESWERDWSRLMAPLSYPAVIWERVNRFAALQSLQRNMMEFFEHDAPYPKLTEVCKAVYLSYRRVASKEVSSYGRQISGKKPAGYYTYGPGFSTQVDNWAALSEELIRLFGDRAKVPDDTVIKPVHEFKITT</sequence>
<gene>
    <name evidence="8" type="ORF">BN8_00515</name>
</gene>
<evidence type="ECO:0000313" key="9">
    <source>
        <dbReference type="Proteomes" id="UP000009309"/>
    </source>
</evidence>
<dbReference type="InterPro" id="IPR001207">
    <property type="entry name" value="Transposase_mutator"/>
</dbReference>
<evidence type="ECO:0000256" key="7">
    <source>
        <dbReference type="SAM" id="MobiDB-lite"/>
    </source>
</evidence>
<keyword evidence="6" id="KW-0814">Transposable element</keyword>
<evidence type="ECO:0000256" key="3">
    <source>
        <dbReference type="ARBA" id="ARBA00022578"/>
    </source>
</evidence>
<dbReference type="eggNOG" id="COG3328">
    <property type="taxonomic scope" value="Bacteria"/>
</dbReference>
<comment type="function">
    <text evidence="1 6">Required for the transposition of the insertion element.</text>
</comment>
<dbReference type="PANTHER" id="PTHR33217:SF8">
    <property type="entry name" value="MUTATOR FAMILY TRANSPOSASE"/>
    <property type="match status" value="1"/>
</dbReference>
<dbReference type="Pfam" id="PF00872">
    <property type="entry name" value="Transposase_mut"/>
    <property type="match status" value="1"/>
</dbReference>
<proteinExistence type="inferred from homology"/>
<feature type="compositionally biased region" description="Polar residues" evidence="7">
    <location>
        <begin position="36"/>
        <end position="55"/>
    </location>
</feature>
<keyword evidence="3 6" id="KW-0815">Transposition</keyword>
<dbReference type="GO" id="GO:0003677">
    <property type="term" value="F:DNA binding"/>
    <property type="evidence" value="ECO:0007669"/>
    <property type="project" value="UniProtKB-UniRule"/>
</dbReference>
<keyword evidence="9" id="KW-1185">Reference proteome</keyword>
<keyword evidence="4 6" id="KW-0238">DNA-binding</keyword>
<dbReference type="STRING" id="1185876.BN8_00515"/>
<evidence type="ECO:0000313" key="8">
    <source>
        <dbReference type="EMBL" id="CCH51585.1"/>
    </source>
</evidence>
<name>I2GCG1_9BACT</name>
<dbReference type="AlphaFoldDB" id="I2GCG1"/>
<dbReference type="PANTHER" id="PTHR33217">
    <property type="entry name" value="TRANSPOSASE FOR INSERTION SEQUENCE ELEMENT IS1081"/>
    <property type="match status" value="1"/>
</dbReference>
<accession>I2GCG1</accession>
<dbReference type="EMBL" id="CAIT01000004">
    <property type="protein sequence ID" value="CCH51585.1"/>
    <property type="molecule type" value="Genomic_DNA"/>
</dbReference>
<feature type="region of interest" description="Disordered" evidence="7">
    <location>
        <begin position="18"/>
        <end position="62"/>
    </location>
</feature>
<feature type="compositionally biased region" description="Basic and acidic residues" evidence="7">
    <location>
        <begin position="18"/>
        <end position="35"/>
    </location>
</feature>
<evidence type="ECO:0000256" key="5">
    <source>
        <dbReference type="ARBA" id="ARBA00023172"/>
    </source>
</evidence>
<organism evidence="8 9">
    <name type="scientific">Fibrisoma limi BUZ 3</name>
    <dbReference type="NCBI Taxonomy" id="1185876"/>
    <lineage>
        <taxon>Bacteria</taxon>
        <taxon>Pseudomonadati</taxon>
        <taxon>Bacteroidota</taxon>
        <taxon>Cytophagia</taxon>
        <taxon>Cytophagales</taxon>
        <taxon>Spirosomataceae</taxon>
        <taxon>Fibrisoma</taxon>
    </lineage>
</organism>
<comment type="similarity">
    <text evidence="2 6">Belongs to the transposase mutator family.</text>
</comment>
<dbReference type="GO" id="GO:0006313">
    <property type="term" value="P:DNA transposition"/>
    <property type="evidence" value="ECO:0007669"/>
    <property type="project" value="UniProtKB-UniRule"/>
</dbReference>
<dbReference type="Proteomes" id="UP000009309">
    <property type="component" value="Unassembled WGS sequence"/>
</dbReference>
<dbReference type="GO" id="GO:0004803">
    <property type="term" value="F:transposase activity"/>
    <property type="evidence" value="ECO:0007669"/>
    <property type="project" value="UniProtKB-UniRule"/>
</dbReference>